<name>A0A414NWI9_9FIRM</name>
<dbReference type="SUPFAM" id="SSF55781">
    <property type="entry name" value="GAF domain-like"/>
    <property type="match status" value="1"/>
</dbReference>
<reference evidence="3 4" key="1">
    <citation type="submission" date="2018-08" db="EMBL/GenBank/DDBJ databases">
        <title>A genome reference for cultivated species of the human gut microbiota.</title>
        <authorList>
            <person name="Zou Y."/>
            <person name="Xue W."/>
            <person name="Luo G."/>
        </authorList>
    </citation>
    <scope>NUCLEOTIDE SEQUENCE [LARGE SCALE GENOMIC DNA]</scope>
    <source>
        <strain evidence="3 4">AM25-21AC</strain>
    </source>
</reference>
<dbReference type="Pfam" id="PF00990">
    <property type="entry name" value="GGDEF"/>
    <property type="match status" value="2"/>
</dbReference>
<dbReference type="Gene3D" id="3.30.450.20">
    <property type="entry name" value="PAS domain"/>
    <property type="match status" value="1"/>
</dbReference>
<dbReference type="Gene3D" id="3.30.70.270">
    <property type="match status" value="3"/>
</dbReference>
<dbReference type="SMART" id="SM00065">
    <property type="entry name" value="GAF"/>
    <property type="match status" value="1"/>
</dbReference>
<dbReference type="Pfam" id="PF08448">
    <property type="entry name" value="PAS_4"/>
    <property type="match status" value="1"/>
</dbReference>
<dbReference type="CDD" id="cd01949">
    <property type="entry name" value="GGDEF"/>
    <property type="match status" value="1"/>
</dbReference>
<dbReference type="PROSITE" id="PS50887">
    <property type="entry name" value="GGDEF"/>
    <property type="match status" value="3"/>
</dbReference>
<dbReference type="CDD" id="cd01948">
    <property type="entry name" value="EAL"/>
    <property type="match status" value="1"/>
</dbReference>
<evidence type="ECO:0000259" key="2">
    <source>
        <dbReference type="PROSITE" id="PS50887"/>
    </source>
</evidence>
<dbReference type="OrthoDB" id="9805474at2"/>
<dbReference type="Pfam" id="PF01590">
    <property type="entry name" value="GAF"/>
    <property type="match status" value="1"/>
</dbReference>
<dbReference type="Gene3D" id="3.30.450.40">
    <property type="match status" value="1"/>
</dbReference>
<dbReference type="InterPro" id="IPR035919">
    <property type="entry name" value="EAL_sf"/>
</dbReference>
<dbReference type="SUPFAM" id="SSF141868">
    <property type="entry name" value="EAL domain-like"/>
    <property type="match status" value="1"/>
</dbReference>
<dbReference type="InterPro" id="IPR013656">
    <property type="entry name" value="PAS_4"/>
</dbReference>
<feature type="domain" description="EAL" evidence="1">
    <location>
        <begin position="291"/>
        <end position="543"/>
    </location>
</feature>
<dbReference type="InterPro" id="IPR050706">
    <property type="entry name" value="Cyclic-di-GMP_PDE-like"/>
</dbReference>
<dbReference type="InterPro" id="IPR043128">
    <property type="entry name" value="Rev_trsase/Diguanyl_cyclase"/>
</dbReference>
<dbReference type="InterPro" id="IPR003018">
    <property type="entry name" value="GAF"/>
</dbReference>
<comment type="caution">
    <text evidence="3">The sequence shown here is derived from an EMBL/GenBank/DDBJ whole genome shotgun (WGS) entry which is preliminary data.</text>
</comment>
<protein>
    <submittedName>
        <fullName evidence="3">EAL domain-containing protein</fullName>
    </submittedName>
</protein>
<dbReference type="Pfam" id="PF00563">
    <property type="entry name" value="EAL"/>
    <property type="match status" value="1"/>
</dbReference>
<dbReference type="Gene3D" id="3.20.20.450">
    <property type="entry name" value="EAL domain"/>
    <property type="match status" value="1"/>
</dbReference>
<organism evidence="3 4">
    <name type="scientific">Mitsuokella multacida</name>
    <dbReference type="NCBI Taxonomy" id="52226"/>
    <lineage>
        <taxon>Bacteria</taxon>
        <taxon>Bacillati</taxon>
        <taxon>Bacillota</taxon>
        <taxon>Negativicutes</taxon>
        <taxon>Selenomonadales</taxon>
        <taxon>Selenomonadaceae</taxon>
        <taxon>Mitsuokella</taxon>
    </lineage>
</organism>
<dbReference type="PANTHER" id="PTHR33121">
    <property type="entry name" value="CYCLIC DI-GMP PHOSPHODIESTERASE PDEF"/>
    <property type="match status" value="1"/>
</dbReference>
<dbReference type="SMART" id="SM00052">
    <property type="entry name" value="EAL"/>
    <property type="match status" value="1"/>
</dbReference>
<evidence type="ECO:0000313" key="3">
    <source>
        <dbReference type="EMBL" id="RHF51503.1"/>
    </source>
</evidence>
<dbReference type="Proteomes" id="UP000283442">
    <property type="component" value="Unassembled WGS sequence"/>
</dbReference>
<feature type="domain" description="GGDEF" evidence="2">
    <location>
        <begin position="157"/>
        <end position="282"/>
    </location>
</feature>
<sequence>MTCDDSCYEEVAGAVCLMRADGSEHILQYNSMTLDLFQCETREDFIHLTGGTLRGMVMADNYPAVSEQLARWQKERASGLHYLTFEILTGKSHVRRIDANIRLIEREGKLCWSLCLADAGLRNLTLDEDRVGLLTREGFFQEALNQAKQDKEQKHFGTHCPVYFNITNFKLYNANRGYAAGDDLLRHMAFVLRESLPRAILAHLSADSFLALAPVERLTVRVEQVCRQMNRFIAMPGVAVKAGLRFYSPKDKSPVTAAFDQAKMACDEAKKDAKRSWVIYREEMGERLQMRNYVLTHFAEAMRKGYIKVYLQPCMRLLTGKLCNVEALMRWEDPQRGMISPAIVIPVLEESGLIHELDAFMIRSVVRLLHYQQENGLPLVPVSVNLSSLDFVKMDPFAIVEEATERYGIAHDYLHFELTETSVVRDEGILFQAIQKFHRAGYHVWLDDFGSGYSSLNVLKDYPFDLLKIDMAFLKTFNKKSRDIIFSIVRMAKKIGIHTLAEGVETEEQMRFLRAIGCERIQGYYYGRPMQPEKLHDALEKQQYQRETRAEAQLYNTIGLTDIPAHASIALFTFDGENPALLMGNSRFWTHSSEIGIRDQEQVNHCLRVPNHPFRVRFLNLMKRVDMTHGEQSMTFSEQGHYVRVMMSRLGASRKLVIYQAQFDDITMERAYDAKEQRFDQIMRNLCLLYQHVFFLHAQQDTCEVLVGTHSWPGSDAAGGGSIGNFFAAYAKEMVYPADRARFFAYIDMHAIRAALLESGQMTFSNCFRICQADGSYAWMRFDAVPLYLRDPGEYLVCVQPLIIETQPGARDCIKAVADAYGLFAAPDLSAKMERDALLWRSFIAYDKACVFWKDREQRFLGANEAFLDFFGFHDEADIVGRTDHELGLHIVDPAVRQAGERLLQDGRPQYRDFGECIAQGGPRAIYSNRFPLYRVGKVEGIIGRFWEFGHDLDDYRDAVIDKETGYTNYRGMLMAGIEFMDNYLKNGEDFTAVYFYVPALESAARSYGEAFRRELLQRLAEEVHAAIVPGSVLAHIGSGRFLCFHKLIHEQRLRDRLLRLANAIHNIHSVRGCPCTLYLQYAVGYGSETKSIEGLLQLLVERGEAARKDHLGESIYIGDRIAFDREKFDHMNERVYMCDPETYDLVYINQAIYRDFHLPEDFSCAGKKCYEVIVGGKEPCEFCTNHLLRRDKFYMWTYHNALSGLDYLLRDTLVPWRGKNYRFSMSINLSEYLDRDIERNELIYREASINDALAIALREEDPLKGIQKMLWKIGSELNADRISIFERGEEQGTVSNTYEWCRNGVEPMKAKMQRVPLTPCFLYDTFREQHIVRIPDYEAYLAEHPHLEHYLPDIRRFIAVPLKISDKIIGHIQIVNPKEQVFQASSYLMMTLSRFIAIMIRNRDAARELERMSQRDQMTGLLNRRGLSSYFMDLPEGIPCAFFFGDVNGLKRMNDEHGHEAGDALIKTVAEIMLQAQQQAGKGHVFRMGGDEFLMIVEQIDETQADTIQQVLREAFHTHHVSVALGTLVSMTPIPDMDAIITKVDREMYKDKGKKKR</sequence>
<evidence type="ECO:0000259" key="1">
    <source>
        <dbReference type="PROSITE" id="PS50883"/>
    </source>
</evidence>
<dbReference type="InterPro" id="IPR029787">
    <property type="entry name" value="Nucleotide_cyclase"/>
</dbReference>
<dbReference type="PANTHER" id="PTHR33121:SF70">
    <property type="entry name" value="SIGNALING PROTEIN YKOW"/>
    <property type="match status" value="1"/>
</dbReference>
<evidence type="ECO:0000313" key="4">
    <source>
        <dbReference type="Proteomes" id="UP000283442"/>
    </source>
</evidence>
<accession>A0A414NWI9</accession>
<dbReference type="InterPro" id="IPR000160">
    <property type="entry name" value="GGDEF_dom"/>
</dbReference>
<dbReference type="NCBIfam" id="TIGR00254">
    <property type="entry name" value="GGDEF"/>
    <property type="match status" value="1"/>
</dbReference>
<dbReference type="InterPro" id="IPR035965">
    <property type="entry name" value="PAS-like_dom_sf"/>
</dbReference>
<dbReference type="EMBL" id="QRHE01000006">
    <property type="protein sequence ID" value="RHF51503.1"/>
    <property type="molecule type" value="Genomic_DNA"/>
</dbReference>
<dbReference type="SUPFAM" id="SSF55785">
    <property type="entry name" value="PYP-like sensor domain (PAS domain)"/>
    <property type="match status" value="1"/>
</dbReference>
<feature type="domain" description="GGDEF" evidence="2">
    <location>
        <begin position="1439"/>
        <end position="1558"/>
    </location>
</feature>
<dbReference type="SMART" id="SM00267">
    <property type="entry name" value="GGDEF"/>
    <property type="match status" value="2"/>
</dbReference>
<dbReference type="InterPro" id="IPR001633">
    <property type="entry name" value="EAL_dom"/>
</dbReference>
<dbReference type="InterPro" id="IPR029016">
    <property type="entry name" value="GAF-like_dom_sf"/>
</dbReference>
<proteinExistence type="predicted"/>
<dbReference type="SUPFAM" id="SSF55073">
    <property type="entry name" value="Nucleotide cyclase"/>
    <property type="match status" value="3"/>
</dbReference>
<dbReference type="GO" id="GO:0071111">
    <property type="term" value="F:cyclic-guanylate-specific phosphodiesterase activity"/>
    <property type="evidence" value="ECO:0007669"/>
    <property type="project" value="InterPro"/>
</dbReference>
<gene>
    <name evidence="3" type="ORF">DW674_06990</name>
</gene>
<feature type="domain" description="GGDEF" evidence="2">
    <location>
        <begin position="989"/>
        <end position="1121"/>
    </location>
</feature>
<dbReference type="PROSITE" id="PS50883">
    <property type="entry name" value="EAL"/>
    <property type="match status" value="1"/>
</dbReference>
<dbReference type="RefSeq" id="WP_118176130.1">
    <property type="nucleotide sequence ID" value="NZ_JAQEAO010000001.1"/>
</dbReference>